<evidence type="ECO:0000313" key="2">
    <source>
        <dbReference type="EMBL" id="CAA6822400.1"/>
    </source>
</evidence>
<dbReference type="InterPro" id="IPR006070">
    <property type="entry name" value="Sua5-like_dom"/>
</dbReference>
<name>A0A6S6TZW3_9BACT</name>
<feature type="domain" description="YrdC-like" evidence="1">
    <location>
        <begin position="27"/>
        <end position="150"/>
    </location>
</feature>
<reference evidence="2" key="1">
    <citation type="submission" date="2020-01" db="EMBL/GenBank/DDBJ databases">
        <authorList>
            <person name="Meier V. D."/>
            <person name="Meier V D."/>
        </authorList>
    </citation>
    <scope>NUCLEOTIDE SEQUENCE</scope>
    <source>
        <strain evidence="2">HLG_WM_MAG_05</strain>
    </source>
</reference>
<dbReference type="InterPro" id="IPR017945">
    <property type="entry name" value="DHBP_synth_RibB-like_a/b_dom"/>
</dbReference>
<evidence type="ECO:0000259" key="1">
    <source>
        <dbReference type="Pfam" id="PF01300"/>
    </source>
</evidence>
<gene>
    <name evidence="2" type="ORF">HELGO_WM5696</name>
</gene>
<protein>
    <submittedName>
        <fullName evidence="2">Sua5 YciO YrdC YwlC family protein</fullName>
    </submittedName>
</protein>
<dbReference type="GO" id="GO:0003725">
    <property type="term" value="F:double-stranded RNA binding"/>
    <property type="evidence" value="ECO:0007669"/>
    <property type="project" value="InterPro"/>
</dbReference>
<sequence>MIFTSYSNPNLYLTQTDTTIGYVSQDSNKIDKAKQRKPNKHYIQVVNSLETLKTFSRVPNKYKNRVRRAKRTTFIMPNGLSFRVVKNTEHNLLLDRLGWVFSSSANLSGAEYDETYARDNAEVIISFPKVRNGKASTIYKLSQTNMRLIR</sequence>
<organism evidence="2">
    <name type="scientific">uncultured Sulfurovum sp</name>
    <dbReference type="NCBI Taxonomy" id="269237"/>
    <lineage>
        <taxon>Bacteria</taxon>
        <taxon>Pseudomonadati</taxon>
        <taxon>Campylobacterota</taxon>
        <taxon>Epsilonproteobacteria</taxon>
        <taxon>Campylobacterales</taxon>
        <taxon>Sulfurovaceae</taxon>
        <taxon>Sulfurovum</taxon>
        <taxon>environmental samples</taxon>
    </lineage>
</organism>
<dbReference type="Gene3D" id="3.90.870.10">
    <property type="entry name" value="DHBP synthase"/>
    <property type="match status" value="1"/>
</dbReference>
<dbReference type="Pfam" id="PF01300">
    <property type="entry name" value="Sua5_yciO_yrdC"/>
    <property type="match status" value="1"/>
</dbReference>
<dbReference type="AlphaFoldDB" id="A0A6S6TZW3"/>
<accession>A0A6S6TZW3</accession>
<dbReference type="SUPFAM" id="SSF55821">
    <property type="entry name" value="YrdC/RibB"/>
    <property type="match status" value="1"/>
</dbReference>
<dbReference type="EMBL" id="CACVAU010000064">
    <property type="protein sequence ID" value="CAA6822400.1"/>
    <property type="molecule type" value="Genomic_DNA"/>
</dbReference>
<proteinExistence type="predicted"/>